<accession>X0T5L2</accession>
<dbReference type="PANTHER" id="PTHR43818">
    <property type="entry name" value="BCDNA.GH03377"/>
    <property type="match status" value="1"/>
</dbReference>
<feature type="non-terminal residue" evidence="2">
    <location>
        <position position="285"/>
    </location>
</feature>
<organism evidence="2">
    <name type="scientific">marine sediment metagenome</name>
    <dbReference type="NCBI Taxonomy" id="412755"/>
    <lineage>
        <taxon>unclassified sequences</taxon>
        <taxon>metagenomes</taxon>
        <taxon>ecological metagenomes</taxon>
    </lineage>
</organism>
<dbReference type="InterPro" id="IPR050463">
    <property type="entry name" value="Gfo/Idh/MocA_oxidrdct_glycsds"/>
</dbReference>
<dbReference type="AlphaFoldDB" id="X0T5L2"/>
<sequence length="285" mass="31767">IYEVRKLTEAARKYKVATQMGNQGHSSEHIRLCCEWIADGAIGDVRQVHTWSNRPMGGYAFPSGLPRPKDTPTVPDTLNWDLWLGPAQFRPYHPIYAPIYWRGWLDFGTGALGDMGCHILDPAFWALKLASPVSVEANTSYNPNPEFWTSCFAGSKSPKSEIPKYLDELRKETHPVASIVRYEFPARGKMPPVALTWFDGGMLPPRPEGMEKGHGGNGAFIIGDKGVIRHGSHGANGCRIIPESRMKEYLPQLPPKTIKRVKNHHQDWLNACKGGDPASSNFDYG</sequence>
<name>X0T5L2_9ZZZZ</name>
<evidence type="ECO:0000259" key="1">
    <source>
        <dbReference type="Pfam" id="PF19051"/>
    </source>
</evidence>
<protein>
    <recommendedName>
        <fullName evidence="1">Gfo/Idh/MocA-like oxidoreductase bacterial type C-terminal domain-containing protein</fullName>
    </recommendedName>
</protein>
<feature type="non-terminal residue" evidence="2">
    <location>
        <position position="1"/>
    </location>
</feature>
<gene>
    <name evidence="2" type="ORF">S01H1_25328</name>
</gene>
<reference evidence="2" key="1">
    <citation type="journal article" date="2014" name="Front. Microbiol.">
        <title>High frequency of phylogenetically diverse reductive dehalogenase-homologous genes in deep subseafloor sedimentary metagenomes.</title>
        <authorList>
            <person name="Kawai M."/>
            <person name="Futagami T."/>
            <person name="Toyoda A."/>
            <person name="Takaki Y."/>
            <person name="Nishi S."/>
            <person name="Hori S."/>
            <person name="Arai W."/>
            <person name="Tsubouchi T."/>
            <person name="Morono Y."/>
            <person name="Uchiyama I."/>
            <person name="Ito T."/>
            <person name="Fujiyama A."/>
            <person name="Inagaki F."/>
            <person name="Takami H."/>
        </authorList>
    </citation>
    <scope>NUCLEOTIDE SEQUENCE</scope>
    <source>
        <strain evidence="2">Expedition CK06-06</strain>
    </source>
</reference>
<dbReference type="PANTHER" id="PTHR43818:SF10">
    <property type="entry name" value="NADH-DEPENDENT DEHYDROGENASE-RELATED"/>
    <property type="match status" value="1"/>
</dbReference>
<proteinExistence type="predicted"/>
<feature type="domain" description="Gfo/Idh/MocA-like oxidoreductase bacterial type C-terminal" evidence="1">
    <location>
        <begin position="72"/>
        <end position="140"/>
    </location>
</feature>
<dbReference type="Gene3D" id="3.30.360.10">
    <property type="entry name" value="Dihydrodipicolinate Reductase, domain 2"/>
    <property type="match status" value="1"/>
</dbReference>
<dbReference type="EMBL" id="BARS01015290">
    <property type="protein sequence ID" value="GAF88803.1"/>
    <property type="molecule type" value="Genomic_DNA"/>
</dbReference>
<comment type="caution">
    <text evidence="2">The sequence shown here is derived from an EMBL/GenBank/DDBJ whole genome shotgun (WGS) entry which is preliminary data.</text>
</comment>
<dbReference type="SUPFAM" id="SSF55347">
    <property type="entry name" value="Glyceraldehyde-3-phosphate dehydrogenase-like, C-terminal domain"/>
    <property type="match status" value="1"/>
</dbReference>
<evidence type="ECO:0000313" key="2">
    <source>
        <dbReference type="EMBL" id="GAF88803.1"/>
    </source>
</evidence>
<dbReference type="InterPro" id="IPR043906">
    <property type="entry name" value="Gfo/Idh/MocA_OxRdtase_bact_C"/>
</dbReference>
<dbReference type="Pfam" id="PF19051">
    <property type="entry name" value="GFO_IDH_MocA_C2"/>
    <property type="match status" value="1"/>
</dbReference>